<gene>
    <name evidence="1" type="ORF">Amon02_000669600</name>
</gene>
<accession>A0ACB5T9H9</accession>
<sequence>MNPTGGLLSQSFPQTHPPVQQQQKKSSPAAPSTQASTPAPAPAQVQTPTQTQTQTAPPVQQQQPEQNQHQSNSHKNGSISSKAPKPSSSNGPKPSTQPSIALPLSSSNNSTVPNPMLKTRPAPNKALAQQMTRTQTMPVMSTKNGTGTTGPVAALNKNLKLKETKSTSNLTRRQSKPANKSSQQNPEELADAVAAAGVNIRAEEEALISGLSVSKKQLEPNNFLKPQQLAWFMNRVMEEQGLKLMDVDPELMNIMSVACENYMSNIVTDTIIMSRHRRVPLKTKHKQSVGSSKSEISKALRDIATKQKEREERRVKKRIALGLEEEKKDEEIAEEHKQTNVTASLMMGGSKKKKYSWMQSGSSRSNSINARGDNGIRYREARQEPGIVLRDLMSAIENRRMGVRNTIVKGYSKMRD</sequence>
<comment type="caution">
    <text evidence="1">The sequence shown here is derived from an EMBL/GenBank/DDBJ whole genome shotgun (WGS) entry which is preliminary data.</text>
</comment>
<dbReference type="Proteomes" id="UP001165064">
    <property type="component" value="Unassembled WGS sequence"/>
</dbReference>
<proteinExistence type="predicted"/>
<dbReference type="EMBL" id="BSXS01005346">
    <property type="protein sequence ID" value="GME84236.1"/>
    <property type="molecule type" value="Genomic_DNA"/>
</dbReference>
<keyword evidence="2" id="KW-1185">Reference proteome</keyword>
<organism evidence="1 2">
    <name type="scientific">Ambrosiozyma monospora</name>
    <name type="common">Yeast</name>
    <name type="synonym">Endomycopsis monosporus</name>
    <dbReference type="NCBI Taxonomy" id="43982"/>
    <lineage>
        <taxon>Eukaryota</taxon>
        <taxon>Fungi</taxon>
        <taxon>Dikarya</taxon>
        <taxon>Ascomycota</taxon>
        <taxon>Saccharomycotina</taxon>
        <taxon>Pichiomycetes</taxon>
        <taxon>Pichiales</taxon>
        <taxon>Pichiaceae</taxon>
        <taxon>Ambrosiozyma</taxon>
    </lineage>
</organism>
<protein>
    <submittedName>
        <fullName evidence="1">Unnamed protein product</fullName>
    </submittedName>
</protein>
<reference evidence="1" key="1">
    <citation type="submission" date="2023-04" db="EMBL/GenBank/DDBJ databases">
        <title>Ambrosiozyma monospora NBRC 10751.</title>
        <authorList>
            <person name="Ichikawa N."/>
            <person name="Sato H."/>
            <person name="Tonouchi N."/>
        </authorList>
    </citation>
    <scope>NUCLEOTIDE SEQUENCE</scope>
    <source>
        <strain evidence="1">NBRC 10751</strain>
    </source>
</reference>
<name>A0ACB5T9H9_AMBMO</name>
<evidence type="ECO:0000313" key="1">
    <source>
        <dbReference type="EMBL" id="GME84236.1"/>
    </source>
</evidence>
<evidence type="ECO:0000313" key="2">
    <source>
        <dbReference type="Proteomes" id="UP001165064"/>
    </source>
</evidence>